<keyword evidence="2" id="KW-0645">Protease</keyword>
<keyword evidence="2" id="KW-0378">Hydrolase</keyword>
<feature type="transmembrane region" description="Helical" evidence="1">
    <location>
        <begin position="87"/>
        <end position="114"/>
    </location>
</feature>
<keyword evidence="1" id="KW-1133">Transmembrane helix</keyword>
<dbReference type="RefSeq" id="WP_076665990.1">
    <property type="nucleotide sequence ID" value="NZ_FTPP01000001.1"/>
</dbReference>
<evidence type="ECO:0000313" key="3">
    <source>
        <dbReference type="Proteomes" id="UP000187181"/>
    </source>
</evidence>
<keyword evidence="2" id="KW-0121">Carboxypeptidase</keyword>
<dbReference type="STRING" id="1317125.SAMN05444128_0589"/>
<dbReference type="AlphaFoldDB" id="A0A1R3WJ49"/>
<keyword evidence="3" id="KW-1185">Reference proteome</keyword>
<dbReference type="EMBL" id="FTPP01000001">
    <property type="protein sequence ID" value="SIT78120.1"/>
    <property type="molecule type" value="Genomic_DNA"/>
</dbReference>
<dbReference type="Gene3D" id="2.60.40.1120">
    <property type="entry name" value="Carboxypeptidase-like, regulatory domain"/>
    <property type="match status" value="1"/>
</dbReference>
<sequence>MRNDKIQISEWGLEEHPSTELLRQYEEGSLPPATNYELEKHLLDCEMCEDILTGMSLADRKRTSQARYRIWQRIRTRLRRKHRPSTILSLADWRVAVGVLMMFSSLGLILFYAYTRTATQEQAAMHAAEILPPSPEELLARTIDAALVLDIPAPPVAASHPDSSGPKASSGFSLEGQLVDENGQGIAQATIQVQGGPWETTSDERGHFRLSLVAGSHTLLVSKTGYAPQTFHVESPGKTLRLRMGNRRQ</sequence>
<evidence type="ECO:0000313" key="2">
    <source>
        <dbReference type="EMBL" id="SIT78120.1"/>
    </source>
</evidence>
<dbReference type="Proteomes" id="UP000187181">
    <property type="component" value="Unassembled WGS sequence"/>
</dbReference>
<organism evidence="2 3">
    <name type="scientific">Pontibacter indicus</name>
    <dbReference type="NCBI Taxonomy" id="1317125"/>
    <lineage>
        <taxon>Bacteria</taxon>
        <taxon>Pseudomonadati</taxon>
        <taxon>Bacteroidota</taxon>
        <taxon>Cytophagia</taxon>
        <taxon>Cytophagales</taxon>
        <taxon>Hymenobacteraceae</taxon>
        <taxon>Pontibacter</taxon>
    </lineage>
</organism>
<name>A0A1R3WJ49_9BACT</name>
<proteinExistence type="predicted"/>
<dbReference type="InterPro" id="IPR008969">
    <property type="entry name" value="CarboxyPept-like_regulatory"/>
</dbReference>
<protein>
    <submittedName>
        <fullName evidence="2">Carboxypeptidase regulatory-like domain-containing protein</fullName>
    </submittedName>
</protein>
<keyword evidence="1" id="KW-0472">Membrane</keyword>
<evidence type="ECO:0000256" key="1">
    <source>
        <dbReference type="SAM" id="Phobius"/>
    </source>
</evidence>
<gene>
    <name evidence="2" type="ORF">SAMN05444128_0589</name>
</gene>
<reference evidence="3" key="1">
    <citation type="submission" date="2017-01" db="EMBL/GenBank/DDBJ databases">
        <authorList>
            <person name="Varghese N."/>
            <person name="Submissions S."/>
        </authorList>
    </citation>
    <scope>NUCLEOTIDE SEQUENCE [LARGE SCALE GENOMIC DNA]</scope>
    <source>
        <strain evidence="3">LP100</strain>
    </source>
</reference>
<dbReference type="SUPFAM" id="SSF49464">
    <property type="entry name" value="Carboxypeptidase regulatory domain-like"/>
    <property type="match status" value="1"/>
</dbReference>
<dbReference type="OrthoDB" id="1112758at2"/>
<keyword evidence="1" id="KW-0812">Transmembrane</keyword>
<accession>A0A1R3WJ49</accession>
<dbReference type="GO" id="GO:0004180">
    <property type="term" value="F:carboxypeptidase activity"/>
    <property type="evidence" value="ECO:0007669"/>
    <property type="project" value="UniProtKB-KW"/>
</dbReference>
<dbReference type="Pfam" id="PF13620">
    <property type="entry name" value="CarboxypepD_reg"/>
    <property type="match status" value="1"/>
</dbReference>